<dbReference type="PATRIC" id="fig|1423769.4.peg.2555"/>
<name>A0A0R1RCE8_9LACO</name>
<evidence type="ECO:0000256" key="1">
    <source>
        <dbReference type="SAM" id="Phobius"/>
    </source>
</evidence>
<comment type="caution">
    <text evidence="2">The sequence shown here is derived from an EMBL/GenBank/DDBJ whole genome shotgun (WGS) entry which is preliminary data.</text>
</comment>
<evidence type="ECO:0000313" key="3">
    <source>
        <dbReference type="Proteomes" id="UP000051790"/>
    </source>
</evidence>
<keyword evidence="1" id="KW-0812">Transmembrane</keyword>
<organism evidence="2 3">
    <name type="scientific">Lacticaseibacillus manihotivorans DSM 13343 = JCM 12514</name>
    <dbReference type="NCBI Taxonomy" id="1423769"/>
    <lineage>
        <taxon>Bacteria</taxon>
        <taxon>Bacillati</taxon>
        <taxon>Bacillota</taxon>
        <taxon>Bacilli</taxon>
        <taxon>Lactobacillales</taxon>
        <taxon>Lactobacillaceae</taxon>
        <taxon>Lacticaseibacillus</taxon>
    </lineage>
</organism>
<keyword evidence="1" id="KW-0472">Membrane</keyword>
<dbReference type="Proteomes" id="UP000051790">
    <property type="component" value="Unassembled WGS sequence"/>
</dbReference>
<feature type="transmembrane region" description="Helical" evidence="1">
    <location>
        <begin position="62"/>
        <end position="83"/>
    </location>
</feature>
<proteinExistence type="predicted"/>
<keyword evidence="3" id="KW-1185">Reference proteome</keyword>
<sequence>MFTKKSIISRMTGDGFGVSLRLKEWLTVNNNWLNRQLHDPRGLLFGILIFLGWLLVLRHFPIVGWGIFLVVVAIVVIILFQAIKKKR</sequence>
<protein>
    <submittedName>
        <fullName evidence="2">Uncharacterized protein</fullName>
    </submittedName>
</protein>
<evidence type="ECO:0000313" key="2">
    <source>
        <dbReference type="EMBL" id="KRL52458.1"/>
    </source>
</evidence>
<reference evidence="2 3" key="1">
    <citation type="journal article" date="2015" name="Genome Announc.">
        <title>Expanding the biotechnology potential of lactobacilli through comparative genomics of 213 strains and associated genera.</title>
        <authorList>
            <person name="Sun Z."/>
            <person name="Harris H.M."/>
            <person name="McCann A."/>
            <person name="Guo C."/>
            <person name="Argimon S."/>
            <person name="Zhang W."/>
            <person name="Yang X."/>
            <person name="Jeffery I.B."/>
            <person name="Cooney J.C."/>
            <person name="Kagawa T.F."/>
            <person name="Liu W."/>
            <person name="Song Y."/>
            <person name="Salvetti E."/>
            <person name="Wrobel A."/>
            <person name="Rasinkangas P."/>
            <person name="Parkhill J."/>
            <person name="Rea M.C."/>
            <person name="O'Sullivan O."/>
            <person name="Ritari J."/>
            <person name="Douillard F.P."/>
            <person name="Paul Ross R."/>
            <person name="Yang R."/>
            <person name="Briner A.E."/>
            <person name="Felis G.E."/>
            <person name="de Vos W.M."/>
            <person name="Barrangou R."/>
            <person name="Klaenhammer T.R."/>
            <person name="Caufield P.W."/>
            <person name="Cui Y."/>
            <person name="Zhang H."/>
            <person name="O'Toole P.W."/>
        </authorList>
    </citation>
    <scope>NUCLEOTIDE SEQUENCE [LARGE SCALE GENOMIC DNA]</scope>
    <source>
        <strain evidence="2 3">DSM 13343</strain>
    </source>
</reference>
<accession>A0A0R1RCE8</accession>
<keyword evidence="1" id="KW-1133">Transmembrane helix</keyword>
<gene>
    <name evidence="2" type="ORF">FD01_GL002369</name>
</gene>
<dbReference type="EMBL" id="AZEU01000036">
    <property type="protein sequence ID" value="KRL52458.1"/>
    <property type="molecule type" value="Genomic_DNA"/>
</dbReference>
<feature type="transmembrane region" description="Helical" evidence="1">
    <location>
        <begin position="40"/>
        <end position="56"/>
    </location>
</feature>
<dbReference type="AlphaFoldDB" id="A0A0R1RCE8"/>